<dbReference type="Proteomes" id="UP000075243">
    <property type="component" value="Unassembled WGS sequence"/>
</dbReference>
<evidence type="ECO:0000313" key="3">
    <source>
        <dbReference type="Proteomes" id="UP000075243"/>
    </source>
</evidence>
<dbReference type="OMA" id="THSSWIF"/>
<feature type="domain" description="DUF8039" evidence="1">
    <location>
        <begin position="269"/>
        <end position="343"/>
    </location>
</feature>
<dbReference type="Gramene" id="C.cajan_48330.t">
    <property type="protein sequence ID" value="C.cajan_48330.t"/>
    <property type="gene ID" value="C.cajan_48330"/>
</dbReference>
<dbReference type="PANTHER" id="PTHR33018:SF34">
    <property type="entry name" value="OS02G0472350 PROTEIN"/>
    <property type="match status" value="1"/>
</dbReference>
<proteinExistence type="predicted"/>
<dbReference type="Pfam" id="PF26133">
    <property type="entry name" value="DUF8039"/>
    <property type="match status" value="1"/>
</dbReference>
<dbReference type="PANTHER" id="PTHR33018">
    <property type="entry name" value="OS10G0338966 PROTEIN-RELATED"/>
    <property type="match status" value="1"/>
</dbReference>
<name>A0A151QLD5_CAJCA</name>
<dbReference type="InterPro" id="IPR058352">
    <property type="entry name" value="DUF8039"/>
</dbReference>
<evidence type="ECO:0000313" key="2">
    <source>
        <dbReference type="EMBL" id="KYP31105.1"/>
    </source>
</evidence>
<dbReference type="InterPro" id="IPR038765">
    <property type="entry name" value="Papain-like_cys_pep_sf"/>
</dbReference>
<dbReference type="SUPFAM" id="SSF54001">
    <property type="entry name" value="Cysteine proteinases"/>
    <property type="match status" value="1"/>
</dbReference>
<accession>A0A151QLD5</accession>
<gene>
    <name evidence="2" type="ORF">KK1_048968</name>
</gene>
<keyword evidence="3" id="KW-1185">Reference proteome</keyword>
<reference evidence="2" key="1">
    <citation type="journal article" date="2012" name="Nat. Biotechnol.">
        <title>Draft genome sequence of pigeonpea (Cajanus cajan), an orphan legume crop of resource-poor farmers.</title>
        <authorList>
            <person name="Varshney R.K."/>
            <person name="Chen W."/>
            <person name="Li Y."/>
            <person name="Bharti A.K."/>
            <person name="Saxena R.K."/>
            <person name="Schlueter J.A."/>
            <person name="Donoghue M.T."/>
            <person name="Azam S."/>
            <person name="Fan G."/>
            <person name="Whaley A.M."/>
            <person name="Farmer A.D."/>
            <person name="Sheridan J."/>
            <person name="Iwata A."/>
            <person name="Tuteja R."/>
            <person name="Penmetsa R.V."/>
            <person name="Wu W."/>
            <person name="Upadhyaya H.D."/>
            <person name="Yang S.P."/>
            <person name="Shah T."/>
            <person name="Saxena K.B."/>
            <person name="Michael T."/>
            <person name="McCombie W.R."/>
            <person name="Yang B."/>
            <person name="Zhang G."/>
            <person name="Yang H."/>
            <person name="Wang J."/>
            <person name="Spillane C."/>
            <person name="Cook D.R."/>
            <person name="May G.D."/>
            <person name="Xu X."/>
            <person name="Jackson S.A."/>
        </authorList>
    </citation>
    <scope>NUCLEOTIDE SEQUENCE [LARGE SCALE GENOMIC DNA]</scope>
</reference>
<sequence>MSTMEVLVRTKVSILLPSWDHVEEVVKNHIWADITETWDIPRTEDMRRKTLSIVAERWRAYKTSLTNNYIFGKKKGEFPGHKNPTIDQETWNAFVESRMTKEFLVTHSSWIFEYVTSCTPKHDSDILEQKSTEGSFVSHGCQDILTTTIGKPEHPGRVRDAGGGHSLQTYFGSRSSSQTSGTVDQLVERKVSQVMATYEKKFSQMQEEIHKRLQEDMQRQLQEHMQSLRQQFQQSTPIVEPFIARVSTKGSCASIDPPVTATGPGTSNKCELFVDGSLDPVGIRKIHILGSTVHHQVMGDDMIRVSVLDVRQPEARVPVPTEEVQTMRQALNTFLQWPHKLVKDIVTSPKGKGTVIVTPSRNLLPIKRLWRLVADMEDDEQPKQLPWPPEVFNMSSKVPLYISQSDISEITNGHCMLNISILQLWLLFIHKLSMDKGNDHIYGFLEPESIQKSGNKVEEIQAYIQNWMFDSNKKVYLAPYFSDAHWQLLVICPMDNIAVCICSLHKPPPMDFRQLLDR</sequence>
<protein>
    <recommendedName>
        <fullName evidence="1">DUF8039 domain-containing protein</fullName>
    </recommendedName>
</protein>
<evidence type="ECO:0000259" key="1">
    <source>
        <dbReference type="Pfam" id="PF26133"/>
    </source>
</evidence>
<dbReference type="AlphaFoldDB" id="A0A151QLD5"/>
<dbReference type="EMBL" id="KQ486494">
    <property type="protein sequence ID" value="KYP31105.1"/>
    <property type="molecule type" value="Genomic_DNA"/>
</dbReference>
<organism evidence="2 3">
    <name type="scientific">Cajanus cajan</name>
    <name type="common">Pigeon pea</name>
    <name type="synonym">Cajanus indicus</name>
    <dbReference type="NCBI Taxonomy" id="3821"/>
    <lineage>
        <taxon>Eukaryota</taxon>
        <taxon>Viridiplantae</taxon>
        <taxon>Streptophyta</taxon>
        <taxon>Embryophyta</taxon>
        <taxon>Tracheophyta</taxon>
        <taxon>Spermatophyta</taxon>
        <taxon>Magnoliopsida</taxon>
        <taxon>eudicotyledons</taxon>
        <taxon>Gunneridae</taxon>
        <taxon>Pentapetalae</taxon>
        <taxon>rosids</taxon>
        <taxon>fabids</taxon>
        <taxon>Fabales</taxon>
        <taxon>Fabaceae</taxon>
        <taxon>Papilionoideae</taxon>
        <taxon>50 kb inversion clade</taxon>
        <taxon>NPAAA clade</taxon>
        <taxon>indigoferoid/millettioid clade</taxon>
        <taxon>Phaseoleae</taxon>
        <taxon>Cajanus</taxon>
    </lineage>
</organism>